<dbReference type="PANTHER" id="PTHR22969">
    <property type="entry name" value="IKB KINASE"/>
    <property type="match status" value="1"/>
</dbReference>
<evidence type="ECO:0000259" key="8">
    <source>
        <dbReference type="PROSITE" id="PS50011"/>
    </source>
</evidence>
<keyword evidence="7" id="KW-0067">ATP-binding</keyword>
<evidence type="ECO:0000313" key="10">
    <source>
        <dbReference type="Proteomes" id="UP001634394"/>
    </source>
</evidence>
<organism evidence="9 10">
    <name type="scientific">Sinanodonta woodiana</name>
    <name type="common">Chinese pond mussel</name>
    <name type="synonym">Anodonta woodiana</name>
    <dbReference type="NCBI Taxonomy" id="1069815"/>
    <lineage>
        <taxon>Eukaryota</taxon>
        <taxon>Metazoa</taxon>
        <taxon>Spiralia</taxon>
        <taxon>Lophotrochozoa</taxon>
        <taxon>Mollusca</taxon>
        <taxon>Bivalvia</taxon>
        <taxon>Autobranchia</taxon>
        <taxon>Heteroconchia</taxon>
        <taxon>Palaeoheterodonta</taxon>
        <taxon>Unionida</taxon>
        <taxon>Unionoidea</taxon>
        <taxon>Unionidae</taxon>
        <taxon>Unioninae</taxon>
        <taxon>Sinanodonta</taxon>
    </lineage>
</organism>
<evidence type="ECO:0000256" key="7">
    <source>
        <dbReference type="ARBA" id="ARBA00022840"/>
    </source>
</evidence>
<keyword evidence="5" id="KW-0547">Nucleotide-binding</keyword>
<dbReference type="GO" id="GO:0005524">
    <property type="term" value="F:ATP binding"/>
    <property type="evidence" value="ECO:0007669"/>
    <property type="project" value="UniProtKB-KW"/>
</dbReference>
<dbReference type="GO" id="GO:0004674">
    <property type="term" value="F:protein serine/threonine kinase activity"/>
    <property type="evidence" value="ECO:0007669"/>
    <property type="project" value="UniProtKB-KW"/>
</dbReference>
<dbReference type="InterPro" id="IPR051180">
    <property type="entry name" value="IKK"/>
</dbReference>
<dbReference type="PROSITE" id="PS50011">
    <property type="entry name" value="PROTEIN_KINASE_DOM"/>
    <property type="match status" value="1"/>
</dbReference>
<name>A0ABD3UYF7_SINWO</name>
<evidence type="ECO:0000256" key="6">
    <source>
        <dbReference type="ARBA" id="ARBA00022777"/>
    </source>
</evidence>
<keyword evidence="6" id="KW-0418">Kinase</keyword>
<keyword evidence="2" id="KW-0963">Cytoplasm</keyword>
<comment type="subcellular location">
    <subcellularLocation>
        <location evidence="1">Cytoplasm</location>
    </subcellularLocation>
</comment>
<dbReference type="Gene3D" id="3.10.20.90">
    <property type="entry name" value="Phosphatidylinositol 3-kinase Catalytic Subunit, Chain A, domain 1"/>
    <property type="match status" value="1"/>
</dbReference>
<dbReference type="InterPro" id="IPR011009">
    <property type="entry name" value="Kinase-like_dom_sf"/>
</dbReference>
<dbReference type="Pfam" id="PF00069">
    <property type="entry name" value="Pkinase"/>
    <property type="match status" value="1"/>
</dbReference>
<evidence type="ECO:0000256" key="3">
    <source>
        <dbReference type="ARBA" id="ARBA00022527"/>
    </source>
</evidence>
<reference evidence="9 10" key="1">
    <citation type="submission" date="2024-11" db="EMBL/GenBank/DDBJ databases">
        <title>Chromosome-level genome assembly of the freshwater bivalve Anodonta woodiana.</title>
        <authorList>
            <person name="Chen X."/>
        </authorList>
    </citation>
    <scope>NUCLEOTIDE SEQUENCE [LARGE SCALE GENOMIC DNA]</scope>
    <source>
        <strain evidence="9">MN2024</strain>
        <tissue evidence="9">Gills</tissue>
    </source>
</reference>
<proteinExistence type="predicted"/>
<evidence type="ECO:0000256" key="5">
    <source>
        <dbReference type="ARBA" id="ARBA00022741"/>
    </source>
</evidence>
<dbReference type="InterPro" id="IPR000719">
    <property type="entry name" value="Prot_kinase_dom"/>
</dbReference>
<protein>
    <recommendedName>
        <fullName evidence="8">Protein kinase domain-containing protein</fullName>
    </recommendedName>
</protein>
<dbReference type="EMBL" id="JBJQND010000015">
    <property type="protein sequence ID" value="KAL3853282.1"/>
    <property type="molecule type" value="Genomic_DNA"/>
</dbReference>
<dbReference type="AlphaFoldDB" id="A0ABD3UYF7"/>
<keyword evidence="4" id="KW-0808">Transferase</keyword>
<dbReference type="Proteomes" id="UP001634394">
    <property type="component" value="Unassembled WGS sequence"/>
</dbReference>
<dbReference type="PANTHER" id="PTHR22969:SF15">
    <property type="entry name" value="FI05319P"/>
    <property type="match status" value="1"/>
</dbReference>
<gene>
    <name evidence="9" type="ORF">ACJMK2_016835</name>
</gene>
<evidence type="ECO:0000256" key="4">
    <source>
        <dbReference type="ARBA" id="ARBA00022679"/>
    </source>
</evidence>
<evidence type="ECO:0000313" key="9">
    <source>
        <dbReference type="EMBL" id="KAL3853282.1"/>
    </source>
</evidence>
<keyword evidence="10" id="KW-1185">Reference proteome</keyword>
<dbReference type="Gene3D" id="1.20.1270.420">
    <property type="match status" value="1"/>
</dbReference>
<evidence type="ECO:0000256" key="1">
    <source>
        <dbReference type="ARBA" id="ARBA00004496"/>
    </source>
</evidence>
<feature type="domain" description="Protein kinase" evidence="8">
    <location>
        <begin position="1"/>
        <end position="169"/>
    </location>
</feature>
<dbReference type="SUPFAM" id="SSF56112">
    <property type="entry name" value="Protein kinase-like (PK-like)"/>
    <property type="match status" value="1"/>
</dbReference>
<comment type="caution">
    <text evidence="9">The sequence shown here is derived from an EMBL/GenBank/DDBJ whole genome shotgun (WGS) entry which is preliminary data.</text>
</comment>
<accession>A0ABD3UYF7</accession>
<keyword evidence="3" id="KW-0723">Serine/threonine-protein kinase</keyword>
<dbReference type="FunFam" id="1.10.510.10:FF:000100">
    <property type="entry name" value="inhibitor of nuclear factor kappa-B kinase subunit epsilon"/>
    <property type="match status" value="1"/>
</dbReference>
<dbReference type="GO" id="GO:0005737">
    <property type="term" value="C:cytoplasm"/>
    <property type="evidence" value="ECO:0007669"/>
    <property type="project" value="UniProtKB-SubCell"/>
</dbReference>
<sequence length="641" mass="73322">MITGRSVYKLTDFGSARELKDEEQFESIYGTEEYLHPDLYQRAILKEPGNQLFDASVDLWSYGCTIYHVATGQLPFQAHGGRNNTAVMHKITSEKAPGVISGIQTEPDGTITWSKDLPYTCLLSQSLKDLLRPMLAGLMEKDKSKAWSFEQSFGHVKSIISRKRIEIFFPAACLELVFYMRGDAKYSNIQEEVAQYTGVMPENQLLLFRDKELCNYISSTLEICNYPQNAFEGDIYLFNQDALVEMNISVPETVPFPPCIIASDLREDVKIAKRSCSIAHYYEFHTEKIVRGLKRVKQSVYYLREYIRGFLNPINVWLTETKKLKVESERTLGILENSLTLFGTMLPVLKLQSHKDCEHIVEFANQRDVIDNLRGSLAKEDKRIKEIDAYLQVLLEKIMEQDIGMTSIGSQEEHCWISTIKQYRQKINGVQTTFLKHKRYGELHPHEVFIHQAEMKKLEESNLQLVSVFQGYLDNLKRVHGEIKKHSGILLKHLKRAKKVEVNMKCVIHFHKEIDSRLGKLDEIYKEVALTLPQLLEPHTTESNTTEVLPSKNDGNISLVKRSTSTHESISNVKIAQCGATGFTDKQLISTNNTSKAKLYYDLAKHLNEARLETESTMKSLAENKKGLESIVTMLQKGGEY</sequence>
<dbReference type="Gene3D" id="1.10.510.10">
    <property type="entry name" value="Transferase(Phosphotransferase) domain 1"/>
    <property type="match status" value="1"/>
</dbReference>
<evidence type="ECO:0000256" key="2">
    <source>
        <dbReference type="ARBA" id="ARBA00022490"/>
    </source>
</evidence>